<comment type="caution">
    <text evidence="5">The sequence shown here is derived from an EMBL/GenBank/DDBJ whole genome shotgun (WGS) entry which is preliminary data.</text>
</comment>
<dbReference type="PROSITE" id="PS51084">
    <property type="entry name" value="HIT_2"/>
    <property type="match status" value="1"/>
</dbReference>
<dbReference type="PRINTS" id="PR00332">
    <property type="entry name" value="HISTRIAD"/>
</dbReference>
<protein>
    <submittedName>
        <fullName evidence="5">HIT family protein</fullName>
    </submittedName>
</protein>
<accession>A0A7V0T5P7</accession>
<dbReference type="InterPro" id="IPR001310">
    <property type="entry name" value="Histidine_triad_HIT"/>
</dbReference>
<dbReference type="InterPro" id="IPR036265">
    <property type="entry name" value="HIT-like_sf"/>
</dbReference>
<evidence type="ECO:0000256" key="1">
    <source>
        <dbReference type="PIRSR" id="PIRSR601310-1"/>
    </source>
</evidence>
<dbReference type="Proteomes" id="UP000885672">
    <property type="component" value="Unassembled WGS sequence"/>
</dbReference>
<feature type="domain" description="HIT" evidence="4">
    <location>
        <begin position="5"/>
        <end position="111"/>
    </location>
</feature>
<proteinExistence type="predicted"/>
<dbReference type="PANTHER" id="PTHR46648">
    <property type="entry name" value="HIT FAMILY PROTEIN 1"/>
    <property type="match status" value="1"/>
</dbReference>
<evidence type="ECO:0000259" key="4">
    <source>
        <dbReference type="PROSITE" id="PS51084"/>
    </source>
</evidence>
<name>A0A7V0T5P7_UNCW3</name>
<dbReference type="SUPFAM" id="SSF54197">
    <property type="entry name" value="HIT-like"/>
    <property type="match status" value="1"/>
</dbReference>
<organism evidence="5">
    <name type="scientific">candidate division WOR-3 bacterium</name>
    <dbReference type="NCBI Taxonomy" id="2052148"/>
    <lineage>
        <taxon>Bacteria</taxon>
        <taxon>Bacteria division WOR-3</taxon>
    </lineage>
</organism>
<evidence type="ECO:0000256" key="2">
    <source>
        <dbReference type="PIRSR" id="PIRSR601310-3"/>
    </source>
</evidence>
<reference evidence="5" key="1">
    <citation type="journal article" date="2020" name="mSystems">
        <title>Genome- and Community-Level Interaction Insights into Carbon Utilization and Element Cycling Functions of Hydrothermarchaeota in Hydrothermal Sediment.</title>
        <authorList>
            <person name="Zhou Z."/>
            <person name="Liu Y."/>
            <person name="Xu W."/>
            <person name="Pan J."/>
            <person name="Luo Z.H."/>
            <person name="Li M."/>
        </authorList>
    </citation>
    <scope>NUCLEOTIDE SEQUENCE [LARGE SCALE GENOMIC DNA]</scope>
    <source>
        <strain evidence="5">SpSt-1182</strain>
    </source>
</reference>
<evidence type="ECO:0000256" key="3">
    <source>
        <dbReference type="PROSITE-ProRule" id="PRU00464"/>
    </source>
</evidence>
<dbReference type="AlphaFoldDB" id="A0A7V0T5P7"/>
<feature type="short sequence motif" description="Histidine triad motif" evidence="2 3">
    <location>
        <begin position="96"/>
        <end position="100"/>
    </location>
</feature>
<dbReference type="Gene3D" id="3.30.428.10">
    <property type="entry name" value="HIT-like"/>
    <property type="match status" value="1"/>
</dbReference>
<evidence type="ECO:0000313" key="5">
    <source>
        <dbReference type="EMBL" id="HDQ99340.1"/>
    </source>
</evidence>
<gene>
    <name evidence="5" type="ORF">ENN51_03525</name>
</gene>
<dbReference type="Pfam" id="PF01230">
    <property type="entry name" value="HIT"/>
    <property type="match status" value="1"/>
</dbReference>
<dbReference type="EMBL" id="DSBX01000134">
    <property type="protein sequence ID" value="HDQ99340.1"/>
    <property type="molecule type" value="Genomic_DNA"/>
</dbReference>
<dbReference type="GO" id="GO:0003824">
    <property type="term" value="F:catalytic activity"/>
    <property type="evidence" value="ECO:0007669"/>
    <property type="project" value="InterPro"/>
</dbReference>
<sequence length="148" mass="16676">MPDCIFCDIIAGKAPARKVHEDATTVAILDLYPVVPGHTLVLTRQHIPLLTDADPSQWTEMTMPFFKTVYAVSRKMKKALGCSHVTLLLRGRRVPHVHMHLVPSWPDRKHLLDLNLQLQDYCQPRLKPQATDAELDALAEKIKAAPVK</sequence>
<dbReference type="InterPro" id="IPR011146">
    <property type="entry name" value="HIT-like"/>
</dbReference>
<dbReference type="GO" id="GO:0009117">
    <property type="term" value="P:nucleotide metabolic process"/>
    <property type="evidence" value="ECO:0007669"/>
    <property type="project" value="TreeGrafter"/>
</dbReference>
<feature type="active site" description="Tele-AMP-histidine intermediate" evidence="1">
    <location>
        <position position="98"/>
    </location>
</feature>
<dbReference type="PANTHER" id="PTHR46648:SF1">
    <property type="entry name" value="ADENOSINE 5'-MONOPHOSPHORAMIDASE HNT1"/>
    <property type="match status" value="1"/>
</dbReference>